<name>A0A173ZKM5_9ACTN</name>
<dbReference type="PROSITE" id="PS51318">
    <property type="entry name" value="TAT"/>
    <property type="match status" value="1"/>
</dbReference>
<dbReference type="RefSeq" id="WP_055310311.1">
    <property type="nucleotide sequence ID" value="NZ_CABIYU010000010.1"/>
</dbReference>
<proteinExistence type="predicted"/>
<dbReference type="AlphaFoldDB" id="A0A173ZKM5"/>
<dbReference type="STRING" id="74426.ERS852399_01267"/>
<gene>
    <name evidence="1" type="ORF">GT635_07170</name>
</gene>
<reference evidence="1 2" key="1">
    <citation type="journal article" date="2019" name="Nat. Med.">
        <title>A library of human gut bacterial isolates paired with longitudinal multiomics data enables mechanistic microbiome research.</title>
        <authorList>
            <person name="Poyet M."/>
            <person name="Groussin M."/>
            <person name="Gibbons S.M."/>
            <person name="Avila-Pacheco J."/>
            <person name="Jiang X."/>
            <person name="Kearney S.M."/>
            <person name="Perrotta A.R."/>
            <person name="Berdy B."/>
            <person name="Zhao S."/>
            <person name="Lieberman T.D."/>
            <person name="Swanson P.K."/>
            <person name="Smith M."/>
            <person name="Roesemann S."/>
            <person name="Alexander J.E."/>
            <person name="Rich S.A."/>
            <person name="Livny J."/>
            <person name="Vlamakis H."/>
            <person name="Clish C."/>
            <person name="Bullock K."/>
            <person name="Deik A."/>
            <person name="Scott J."/>
            <person name="Pierce K.A."/>
            <person name="Xavier R.J."/>
            <person name="Alm E.J."/>
        </authorList>
    </citation>
    <scope>NUCLEOTIDE SEQUENCE [LARGE SCALE GENOMIC DNA]</scope>
    <source>
        <strain evidence="1 2">BIOML-A10</strain>
    </source>
</reference>
<sequence>MGIADHIKNGISRRGFVLGGAAAGAATVLAGCSKKTGTSDDAAGEPQVIKDDSKIISITDEYEAVDIDLEPAASWTLPLGTLLYYCDGDYAAAMMAPASALHANTLGVLNLGDGSLTTLIEDPIEGTGYAFYDVRAGDGVFAWVEMNFANSSWKLYAQNLSGASLSGDVVELDRGGKDYDPPLFTAFGSSVIWYKMPSAGGNKTSSDSFCYRRSLDESKAEVIWKSTGRFASAPRASDGILTISPRVRNDEGVYYGITAIDLTDGNNTKRAQLVLPSSVSPFEAVYMGDTFVFSIEAAYSGVGSLGNMGTYIGNEGGPYLFLSREPLACAAGKKNKYLVKVQASHFLIDTSAKTYGSLLSPDRALEYGDYPATAGKSDSFLTYATVRNSQGIPETVTARLFSL</sequence>
<organism evidence="1 2">
    <name type="scientific">Collinsella aerofaciens</name>
    <dbReference type="NCBI Taxonomy" id="74426"/>
    <lineage>
        <taxon>Bacteria</taxon>
        <taxon>Bacillati</taxon>
        <taxon>Actinomycetota</taxon>
        <taxon>Coriobacteriia</taxon>
        <taxon>Coriobacteriales</taxon>
        <taxon>Coriobacteriaceae</taxon>
        <taxon>Collinsella</taxon>
    </lineage>
</organism>
<dbReference type="EMBL" id="WWTB01000014">
    <property type="protein sequence ID" value="MZJ86232.1"/>
    <property type="molecule type" value="Genomic_DNA"/>
</dbReference>
<comment type="caution">
    <text evidence="1">The sequence shown here is derived from an EMBL/GenBank/DDBJ whole genome shotgun (WGS) entry which is preliminary data.</text>
</comment>
<dbReference type="InterPro" id="IPR006311">
    <property type="entry name" value="TAT_signal"/>
</dbReference>
<evidence type="ECO:0000313" key="2">
    <source>
        <dbReference type="Proteomes" id="UP000481598"/>
    </source>
</evidence>
<evidence type="ECO:0000313" key="1">
    <source>
        <dbReference type="EMBL" id="MZJ86232.1"/>
    </source>
</evidence>
<protein>
    <submittedName>
        <fullName evidence="1">Uncharacterized protein</fullName>
    </submittedName>
</protein>
<dbReference type="PaxDb" id="74426-ERS852399_01267"/>
<dbReference type="Proteomes" id="UP000481598">
    <property type="component" value="Unassembled WGS sequence"/>
</dbReference>
<accession>A0A173ZKM5</accession>